<reference evidence="3 4" key="1">
    <citation type="journal article" date="2022" name="Genome Biol. Evol.">
        <title>Host diet, physiology and behaviors set the stage for Lachnospiraceae cladogenesis.</title>
        <authorList>
            <person name="Vera-Ponce De Leon A."/>
            <person name="Schneider M."/>
            <person name="Jahnes B.C."/>
            <person name="Sadowski V."/>
            <person name="Camuy-Velez L.A."/>
            <person name="Duan J."/>
            <person name="Sabree Z.L."/>
        </authorList>
    </citation>
    <scope>NUCLEOTIDE SEQUENCE [LARGE SCALE GENOMIC DNA]</scope>
    <source>
        <strain evidence="3 4">PAL113</strain>
    </source>
</reference>
<protein>
    <submittedName>
        <fullName evidence="3">Enoyl-CoA hydratase-related protein</fullName>
    </submittedName>
</protein>
<dbReference type="PANTHER" id="PTHR11941">
    <property type="entry name" value="ENOYL-COA HYDRATASE-RELATED"/>
    <property type="match status" value="1"/>
</dbReference>
<comment type="similarity">
    <text evidence="1 2">Belongs to the enoyl-CoA hydratase/isomerase family.</text>
</comment>
<dbReference type="Proteomes" id="UP001523566">
    <property type="component" value="Unassembled WGS sequence"/>
</dbReference>
<dbReference type="InterPro" id="IPR029045">
    <property type="entry name" value="ClpP/crotonase-like_dom_sf"/>
</dbReference>
<comment type="caution">
    <text evidence="3">The sequence shown here is derived from an EMBL/GenBank/DDBJ whole genome shotgun (WGS) entry which is preliminary data.</text>
</comment>
<dbReference type="SUPFAM" id="SSF52096">
    <property type="entry name" value="ClpP/crotonase"/>
    <property type="match status" value="1"/>
</dbReference>
<dbReference type="InterPro" id="IPR001753">
    <property type="entry name" value="Enoyl-CoA_hydra/iso"/>
</dbReference>
<dbReference type="EMBL" id="JAMZFW010000022">
    <property type="protein sequence ID" value="MCP1103278.1"/>
    <property type="molecule type" value="Genomic_DNA"/>
</dbReference>
<proteinExistence type="inferred from homology"/>
<name>A0ABT1EBT9_9FIRM</name>
<evidence type="ECO:0000313" key="3">
    <source>
        <dbReference type="EMBL" id="MCP1103278.1"/>
    </source>
</evidence>
<dbReference type="Pfam" id="PF00378">
    <property type="entry name" value="ECH_1"/>
    <property type="match status" value="1"/>
</dbReference>
<dbReference type="CDD" id="cd06558">
    <property type="entry name" value="crotonase-like"/>
    <property type="match status" value="1"/>
</dbReference>
<sequence>MKYIKIQKFPEEKTTLLTISRESALNALNMEVLKELDLALNEVDTNTCRSIIITGKGEKSFVAGADIGYMQNFSKEQAQDFTIFGSGLFKRIERFTIPVIAAVNGYALGGGLELALACDFRIASENAIFGLPELGLGIIPGFGGTQRLMRTIPTGKAKEMIYTGAKIDSTMAKQLGLVNGVYPIDELMEHVKMLAKRIAKNDAEAVKIAKKAMNEGIDQTISTGLEIESIMFSQCFEREEQQNRMKRFLEK</sequence>
<gene>
    <name evidence="3" type="ORF">NK125_12775</name>
</gene>
<evidence type="ECO:0000256" key="2">
    <source>
        <dbReference type="RuleBase" id="RU003707"/>
    </source>
</evidence>
<dbReference type="PROSITE" id="PS00166">
    <property type="entry name" value="ENOYL_COA_HYDRATASE"/>
    <property type="match status" value="1"/>
</dbReference>
<dbReference type="Gene3D" id="3.90.226.10">
    <property type="entry name" value="2-enoyl-CoA Hydratase, Chain A, domain 1"/>
    <property type="match status" value="1"/>
</dbReference>
<keyword evidence="4" id="KW-1185">Reference proteome</keyword>
<evidence type="ECO:0000313" key="4">
    <source>
        <dbReference type="Proteomes" id="UP001523566"/>
    </source>
</evidence>
<accession>A0ABT1EBT9</accession>
<dbReference type="RefSeq" id="WP_262067052.1">
    <property type="nucleotide sequence ID" value="NZ_JAMXOD010000022.1"/>
</dbReference>
<organism evidence="3 4">
    <name type="scientific">Aequitasia blattaphilus</name>
    <dbReference type="NCBI Taxonomy" id="2949332"/>
    <lineage>
        <taxon>Bacteria</taxon>
        <taxon>Bacillati</taxon>
        <taxon>Bacillota</taxon>
        <taxon>Clostridia</taxon>
        <taxon>Lachnospirales</taxon>
        <taxon>Lachnospiraceae</taxon>
        <taxon>Aequitasia</taxon>
    </lineage>
</organism>
<dbReference type="InterPro" id="IPR018376">
    <property type="entry name" value="Enoyl-CoA_hyd/isom_CS"/>
</dbReference>
<dbReference type="PANTHER" id="PTHR11941:SF54">
    <property type="entry name" value="ENOYL-COA HYDRATASE, MITOCHONDRIAL"/>
    <property type="match status" value="1"/>
</dbReference>
<evidence type="ECO:0000256" key="1">
    <source>
        <dbReference type="ARBA" id="ARBA00005254"/>
    </source>
</evidence>